<protein>
    <submittedName>
        <fullName evidence="1">Uncharacterized protein</fullName>
    </submittedName>
</protein>
<evidence type="ECO:0000313" key="1">
    <source>
        <dbReference type="EMBL" id="GAP50382.1"/>
    </source>
</evidence>
<keyword evidence="2" id="KW-1185">Reference proteome</keyword>
<accession>A0A0K8PRA2</accession>
<name>A0A0K8PRA2_STRAJ</name>
<dbReference type="EMBL" id="DF968333">
    <property type="protein sequence ID" value="GAP50382.1"/>
    <property type="molecule type" value="Genomic_DNA"/>
</dbReference>
<sequence length="242" mass="25890">MTVSTRDEELLARVREMRERGSAPKQIAKALGLRPAQATALVRRVAEAALANVAPDERPVVGCWVNAGWSAGLDLAEAPGWAAADPLGQEPDPDAGGFAQILLARQERASRVTVTGFLVDVCCLGVKNVTDPEVMGSGSLTTYASMYYSAFDHRPLPIDVEQAQTIVHDAVAYARGLGFEPADGFADAVVHLGAPPGDRPVIGFGRDGKPFYFSGPYDNPRRVVQILERTCGPGNYDYVAHL</sequence>
<proteinExistence type="predicted"/>
<evidence type="ECO:0000313" key="2">
    <source>
        <dbReference type="Proteomes" id="UP000053859"/>
    </source>
</evidence>
<reference evidence="1" key="1">
    <citation type="journal article" date="2015" name="Genome Announc.">
        <title>Draft Genome Sequence of Thiostrepton-Producing Streptomyces azureus ATCC 14921.</title>
        <authorList>
            <person name="Sakihara K."/>
            <person name="Maeda J."/>
            <person name="Tashiro K."/>
            <person name="Fujino Y."/>
            <person name="Kuhara S."/>
            <person name="Ohshima T."/>
            <person name="Ogata S."/>
            <person name="Doi K."/>
        </authorList>
    </citation>
    <scope>NUCLEOTIDE SEQUENCE [LARGE SCALE GENOMIC DNA]</scope>
    <source>
        <strain evidence="1">ATCC14921</strain>
    </source>
</reference>
<dbReference type="AlphaFoldDB" id="A0A0K8PRA2"/>
<organism evidence="1 2">
    <name type="scientific">Streptomyces azureus</name>
    <dbReference type="NCBI Taxonomy" id="146537"/>
    <lineage>
        <taxon>Bacteria</taxon>
        <taxon>Bacillati</taxon>
        <taxon>Actinomycetota</taxon>
        <taxon>Actinomycetes</taxon>
        <taxon>Kitasatosporales</taxon>
        <taxon>Streptomycetaceae</taxon>
        <taxon>Streptomyces</taxon>
    </lineage>
</organism>
<dbReference type="PATRIC" id="fig|146537.3.peg.5514"/>
<gene>
    <name evidence="1" type="ORF">SAZU_5239</name>
</gene>
<dbReference type="Proteomes" id="UP000053859">
    <property type="component" value="Unassembled WGS sequence"/>
</dbReference>